<evidence type="ECO:0008006" key="4">
    <source>
        <dbReference type="Google" id="ProtNLM"/>
    </source>
</evidence>
<evidence type="ECO:0000256" key="1">
    <source>
        <dbReference type="SAM" id="SignalP"/>
    </source>
</evidence>
<dbReference type="Proteomes" id="UP000239731">
    <property type="component" value="Unassembled WGS sequence"/>
</dbReference>
<proteinExistence type="predicted"/>
<sequence length="165" mass="17798">MKLTKSILICCAIFLTGCVGHYQQPAPNAPHATLDAHWGKNEFMSGGSQAYWAYYDAHCQDTRETGVLGGVSPSEPEKNRFLIQPDRRIYLSALSSGIKGRENTDQPLIHRSCMSFSSFVPNAGGIYQVTHSAPKSGCALEVIDIQTGKAPSTLIVEPIAKGCGL</sequence>
<dbReference type="AlphaFoldDB" id="A0A2T0HYW5"/>
<evidence type="ECO:0000313" key="3">
    <source>
        <dbReference type="Proteomes" id="UP000239731"/>
    </source>
</evidence>
<organism evidence="2 3">
    <name type="scientific">Pseudomonas fluorescens</name>
    <dbReference type="NCBI Taxonomy" id="294"/>
    <lineage>
        <taxon>Bacteria</taxon>
        <taxon>Pseudomonadati</taxon>
        <taxon>Pseudomonadota</taxon>
        <taxon>Gammaproteobacteria</taxon>
        <taxon>Pseudomonadales</taxon>
        <taxon>Pseudomonadaceae</taxon>
        <taxon>Pseudomonas</taxon>
    </lineage>
</organism>
<feature type="chain" id="PRO_5015784652" description="Lipoprotein" evidence="1">
    <location>
        <begin position="22"/>
        <end position="165"/>
    </location>
</feature>
<protein>
    <recommendedName>
        <fullName evidence="4">Lipoprotein</fullName>
    </recommendedName>
</protein>
<gene>
    <name evidence="2" type="ORF">C7A10_21955</name>
</gene>
<feature type="signal peptide" evidence="1">
    <location>
        <begin position="1"/>
        <end position="21"/>
    </location>
</feature>
<name>A0A2T0HYW5_PSEFL</name>
<keyword evidence="1" id="KW-0732">Signal</keyword>
<comment type="caution">
    <text evidence="2">The sequence shown here is derived from an EMBL/GenBank/DDBJ whole genome shotgun (WGS) entry which is preliminary data.</text>
</comment>
<dbReference type="EMBL" id="PVUH01000016">
    <property type="protein sequence ID" value="PRW88255.1"/>
    <property type="molecule type" value="Genomic_DNA"/>
</dbReference>
<accession>A0A2T0HYW5</accession>
<reference evidence="2 3" key="1">
    <citation type="submission" date="2018-03" db="EMBL/GenBank/DDBJ databases">
        <title>Blue discolouration in mozzarella cheese caused by Pseudomonas fluorescens.</title>
        <authorList>
            <person name="Chiesa F."/>
            <person name="Dalmasso A."/>
            <person name="Lomonaco S."/>
        </authorList>
    </citation>
    <scope>NUCLEOTIDE SEQUENCE [LARGE SCALE GENOMIC DNA]</scope>
    <source>
        <strain evidence="2 3">11293</strain>
    </source>
</reference>
<dbReference type="PROSITE" id="PS51257">
    <property type="entry name" value="PROKAR_LIPOPROTEIN"/>
    <property type="match status" value="1"/>
</dbReference>
<evidence type="ECO:0000313" key="2">
    <source>
        <dbReference type="EMBL" id="PRW88255.1"/>
    </source>
</evidence>